<feature type="compositionally biased region" description="Basic and acidic residues" evidence="1">
    <location>
        <begin position="1"/>
        <end position="12"/>
    </location>
</feature>
<feature type="region of interest" description="Disordered" evidence="1">
    <location>
        <begin position="1"/>
        <end position="23"/>
    </location>
</feature>
<gene>
    <name evidence="2" type="ORF">SOCE26_032440</name>
</gene>
<dbReference type="Proteomes" id="UP000238348">
    <property type="component" value="Chromosome"/>
</dbReference>
<accession>A0A2L0ER98</accession>
<sequence length="32" mass="3579">MSTNEVRQEANGDHNSLVFGRELPARVLEHAT</sequence>
<name>A0A2L0ER98_SORCE</name>
<reference evidence="2 3" key="1">
    <citation type="submission" date="2015-09" db="EMBL/GenBank/DDBJ databases">
        <title>Sorangium comparison.</title>
        <authorList>
            <person name="Zaburannyi N."/>
            <person name="Bunk B."/>
            <person name="Overmann J."/>
            <person name="Mueller R."/>
        </authorList>
    </citation>
    <scope>NUCLEOTIDE SEQUENCE [LARGE SCALE GENOMIC DNA]</scope>
    <source>
        <strain evidence="2 3">So ce26</strain>
    </source>
</reference>
<dbReference type="EMBL" id="CP012673">
    <property type="protein sequence ID" value="AUX41819.1"/>
    <property type="molecule type" value="Genomic_DNA"/>
</dbReference>
<evidence type="ECO:0000256" key="1">
    <source>
        <dbReference type="SAM" id="MobiDB-lite"/>
    </source>
</evidence>
<protein>
    <submittedName>
        <fullName evidence="2">Uncharacterized protein</fullName>
    </submittedName>
</protein>
<dbReference type="AlphaFoldDB" id="A0A2L0ER98"/>
<evidence type="ECO:0000313" key="2">
    <source>
        <dbReference type="EMBL" id="AUX41819.1"/>
    </source>
</evidence>
<evidence type="ECO:0000313" key="3">
    <source>
        <dbReference type="Proteomes" id="UP000238348"/>
    </source>
</evidence>
<proteinExistence type="predicted"/>
<organism evidence="2 3">
    <name type="scientific">Sorangium cellulosum</name>
    <name type="common">Polyangium cellulosum</name>
    <dbReference type="NCBI Taxonomy" id="56"/>
    <lineage>
        <taxon>Bacteria</taxon>
        <taxon>Pseudomonadati</taxon>
        <taxon>Myxococcota</taxon>
        <taxon>Polyangia</taxon>
        <taxon>Polyangiales</taxon>
        <taxon>Polyangiaceae</taxon>
        <taxon>Sorangium</taxon>
    </lineage>
</organism>